<name>A0A6L8VEJ9_9RHOB</name>
<evidence type="ECO:0000256" key="1">
    <source>
        <dbReference type="ARBA" id="ARBA00004196"/>
    </source>
</evidence>
<proteinExistence type="predicted"/>
<dbReference type="CDD" id="cd14659">
    <property type="entry name" value="Imelysin-like_IPPA"/>
    <property type="match status" value="1"/>
</dbReference>
<dbReference type="RefSeq" id="WP_161344580.1">
    <property type="nucleotide sequence ID" value="NZ_BMGW01000003.1"/>
</dbReference>
<organism evidence="5 6">
    <name type="scientific">Frigidibacter albus</name>
    <dbReference type="NCBI Taxonomy" id="1465486"/>
    <lineage>
        <taxon>Bacteria</taxon>
        <taxon>Pseudomonadati</taxon>
        <taxon>Pseudomonadota</taxon>
        <taxon>Alphaproteobacteria</taxon>
        <taxon>Rhodobacterales</taxon>
        <taxon>Paracoccaceae</taxon>
        <taxon>Frigidibacter</taxon>
    </lineage>
</organism>
<evidence type="ECO:0000259" key="4">
    <source>
        <dbReference type="Pfam" id="PF09375"/>
    </source>
</evidence>
<dbReference type="Proteomes" id="UP000477083">
    <property type="component" value="Unassembled WGS sequence"/>
</dbReference>
<dbReference type="InterPro" id="IPR018976">
    <property type="entry name" value="Imelysin-like"/>
</dbReference>
<accession>A0A6L8VEJ9</accession>
<dbReference type="OrthoDB" id="5729110at2"/>
<dbReference type="AlphaFoldDB" id="A0A6L8VEJ9"/>
<evidence type="ECO:0000313" key="6">
    <source>
        <dbReference type="Proteomes" id="UP000477083"/>
    </source>
</evidence>
<protein>
    <submittedName>
        <fullName evidence="5">Signal peptidase</fullName>
    </submittedName>
</protein>
<dbReference type="GO" id="GO:0030313">
    <property type="term" value="C:cell envelope"/>
    <property type="evidence" value="ECO:0007669"/>
    <property type="project" value="UniProtKB-SubCell"/>
</dbReference>
<evidence type="ECO:0000256" key="2">
    <source>
        <dbReference type="ARBA" id="ARBA00022729"/>
    </source>
</evidence>
<feature type="chain" id="PRO_5026991870" evidence="3">
    <location>
        <begin position="17"/>
        <end position="331"/>
    </location>
</feature>
<comment type="subcellular location">
    <subcellularLocation>
        <location evidence="1">Cell envelope</location>
    </subcellularLocation>
</comment>
<evidence type="ECO:0000256" key="3">
    <source>
        <dbReference type="SAM" id="SignalP"/>
    </source>
</evidence>
<feature type="domain" description="Imelysin-like" evidence="4">
    <location>
        <begin position="28"/>
        <end position="306"/>
    </location>
</feature>
<dbReference type="EMBL" id="WWNR01000003">
    <property type="protein sequence ID" value="MZQ88715.1"/>
    <property type="molecule type" value="Genomic_DNA"/>
</dbReference>
<reference evidence="5 6" key="1">
    <citation type="submission" date="2020-01" db="EMBL/GenBank/DDBJ databases">
        <title>Frigidibacter albus SP32T (=CGMCC 1.13995T).</title>
        <authorList>
            <person name="Liao X."/>
        </authorList>
    </citation>
    <scope>NUCLEOTIDE SEQUENCE [LARGE SCALE GENOMIC DNA]</scope>
    <source>
        <strain evidence="5 6">SP32</strain>
    </source>
</reference>
<dbReference type="Pfam" id="PF09375">
    <property type="entry name" value="Peptidase_M75"/>
    <property type="match status" value="1"/>
</dbReference>
<gene>
    <name evidence="5" type="ORF">GS660_06355</name>
</gene>
<keyword evidence="6" id="KW-1185">Reference proteome</keyword>
<keyword evidence="2 3" id="KW-0732">Signal</keyword>
<dbReference type="InterPro" id="IPR034984">
    <property type="entry name" value="Imelysin-like_IPPA"/>
</dbReference>
<comment type="caution">
    <text evidence="5">The sequence shown here is derived from an EMBL/GenBank/DDBJ whole genome shotgun (WGS) entry which is preliminary data.</text>
</comment>
<evidence type="ECO:0000313" key="5">
    <source>
        <dbReference type="EMBL" id="MZQ88715.1"/>
    </source>
</evidence>
<dbReference type="InterPro" id="IPR038352">
    <property type="entry name" value="Imelysin_sf"/>
</dbReference>
<dbReference type="Gene3D" id="1.20.1420.20">
    <property type="entry name" value="M75 peptidase, HXXE motif"/>
    <property type="match status" value="1"/>
</dbReference>
<sequence length="331" mass="34345">MKILVALLALAAPAAADPVVDRVVTGTILPRFAAFSEATAALEDAAAADCLATSPDLRAAWNAAFDAWLPASTFRIGPLEQEGRGLAIAFWPDPKGATDRALAALLAGDGAPLASGQTYAEVSVAARGLYALEAMLYDPDLNSYTEADPGCALTRAAAADLAALAAGVEADWRTDFAPLLQTAGAPGNTRFLSAHEARQAVFTQLVTQLGFDAETRVGRPLGSITRPRPLRAESRAAGRSLRNVTLSLAANRALAEALTDGGTEYLFAYFDYAQGVAARLDDPIFAGVDSPSGRLKIEELKTAIERVQDAASAELAAELGVAAGFNALDGD</sequence>
<feature type="signal peptide" evidence="3">
    <location>
        <begin position="1"/>
        <end position="16"/>
    </location>
</feature>